<feature type="transmembrane region" description="Helical" evidence="1">
    <location>
        <begin position="21"/>
        <end position="46"/>
    </location>
</feature>
<accession>A0A1G9QZ76</accession>
<feature type="transmembrane region" description="Helical" evidence="1">
    <location>
        <begin position="71"/>
        <end position="92"/>
    </location>
</feature>
<dbReference type="EMBL" id="FNET01000017">
    <property type="protein sequence ID" value="SDM16243.1"/>
    <property type="molecule type" value="Genomic_DNA"/>
</dbReference>
<reference evidence="3" key="1">
    <citation type="submission" date="2016-10" db="EMBL/GenBank/DDBJ databases">
        <authorList>
            <person name="Varghese N."/>
            <person name="Submissions S."/>
        </authorList>
    </citation>
    <scope>NUCLEOTIDE SEQUENCE [LARGE SCALE GENOMIC DNA]</scope>
    <source>
        <strain evidence="3">DSM 44796</strain>
    </source>
</reference>
<dbReference type="AlphaFoldDB" id="A0A1G9QZ76"/>
<evidence type="ECO:0000256" key="1">
    <source>
        <dbReference type="SAM" id="Phobius"/>
    </source>
</evidence>
<name>A0A1G9QZ76_9PSEU</name>
<dbReference type="InterPro" id="IPR045919">
    <property type="entry name" value="DUF6338"/>
</dbReference>
<proteinExistence type="predicted"/>
<organism evidence="2 3">
    <name type="scientific">Lentzea albidocapillata subsp. violacea</name>
    <dbReference type="NCBI Taxonomy" id="128104"/>
    <lineage>
        <taxon>Bacteria</taxon>
        <taxon>Bacillati</taxon>
        <taxon>Actinomycetota</taxon>
        <taxon>Actinomycetes</taxon>
        <taxon>Pseudonocardiales</taxon>
        <taxon>Pseudonocardiaceae</taxon>
        <taxon>Lentzea</taxon>
    </lineage>
</organism>
<keyword evidence="1" id="KW-0472">Membrane</keyword>
<evidence type="ECO:0000313" key="2">
    <source>
        <dbReference type="EMBL" id="SDM16243.1"/>
    </source>
</evidence>
<gene>
    <name evidence="2" type="ORF">SAMN04488074_117114</name>
</gene>
<keyword evidence="1" id="KW-0812">Transmembrane</keyword>
<keyword evidence="1" id="KW-1133">Transmembrane helix</keyword>
<evidence type="ECO:0000313" key="3">
    <source>
        <dbReference type="Proteomes" id="UP000199682"/>
    </source>
</evidence>
<dbReference type="Pfam" id="PF19865">
    <property type="entry name" value="DUF6338"/>
    <property type="match status" value="1"/>
</dbReference>
<dbReference type="Proteomes" id="UP000199682">
    <property type="component" value="Unassembled WGS sequence"/>
</dbReference>
<sequence length="204" mass="22082">MFALARQRVAPQLQASPVRETARLVCVSLALNVVVLMLFGSVRAIWPSITPDVGRLVREPAAYLKESYLAVTWWTIGLLGLATALAAVIGSIRTRHVAPHESASSAWWLMFEEKPGRRIHVGCAMEDGSFISGLLASFNTSIDETGDRDLVLAAPIRFRAGNTAAPTTLTDTSGVIISARRVISLFVTYQAHPAQERDASADQP</sequence>
<protein>
    <submittedName>
        <fullName evidence="2">Uncharacterized protein</fullName>
    </submittedName>
</protein>